<proteinExistence type="predicted"/>
<protein>
    <submittedName>
        <fullName evidence="1">Uncharacterized protein</fullName>
    </submittedName>
</protein>
<dbReference type="EMBL" id="CP002083">
    <property type="protein sequence ID" value="ADJ22952.1"/>
    <property type="molecule type" value="Genomic_DNA"/>
</dbReference>
<evidence type="ECO:0000313" key="1">
    <source>
        <dbReference type="EMBL" id="ADJ22952.1"/>
    </source>
</evidence>
<sequence length="158" mass="17108">MTRNLKPAGLDGLEAALDTYGADRTRWPAPLRHELSALIADSSEARKMLRDAELFDTLLDRAPQYDASRLDGLKQRIVSAAAHQPRLVVTQPQVSLPRPVPHHRQGWAVTALAASLVLGVLAGQSSVVSSLLGTNSAYASRQVAQTDDADFLLDEDML</sequence>
<dbReference type="OrthoDB" id="7933777at2"/>
<organism evidence="1 2">
    <name type="scientific">Hyphomicrobium denitrificans (strain ATCC 51888 / DSM 1869 / NCIMB 11706 / TK 0415)</name>
    <dbReference type="NCBI Taxonomy" id="582899"/>
    <lineage>
        <taxon>Bacteria</taxon>
        <taxon>Pseudomonadati</taxon>
        <taxon>Pseudomonadota</taxon>
        <taxon>Alphaproteobacteria</taxon>
        <taxon>Hyphomicrobiales</taxon>
        <taxon>Hyphomicrobiaceae</taxon>
        <taxon>Hyphomicrobium</taxon>
    </lineage>
</organism>
<gene>
    <name evidence="1" type="ordered locus">Hden_1138</name>
</gene>
<keyword evidence="2" id="KW-1185">Reference proteome</keyword>
<name>D8JVR3_HYPDA</name>
<dbReference type="KEGG" id="hdn:Hden_1138"/>
<accession>D8JVR3</accession>
<dbReference type="STRING" id="582899.Hden_1138"/>
<dbReference type="HOGENOM" id="CLU_1667020_0_0_5"/>
<reference evidence="2" key="1">
    <citation type="journal article" date="2011" name="J. Bacteriol.">
        <title>Genome sequences of eight morphologically diverse alphaproteobacteria.</title>
        <authorList>
            <consortium name="US DOE Joint Genome Institute"/>
            <person name="Brown P.J."/>
            <person name="Kysela D.T."/>
            <person name="Buechlein A."/>
            <person name="Hemmerich C."/>
            <person name="Brun Y.V."/>
        </authorList>
    </citation>
    <scope>NUCLEOTIDE SEQUENCE [LARGE SCALE GENOMIC DNA]</scope>
    <source>
        <strain evidence="2">ATCC 51888 / DSM 1869 / NCIB 11706 / TK 0415</strain>
    </source>
</reference>
<dbReference type="AlphaFoldDB" id="D8JVR3"/>
<evidence type="ECO:0000313" key="2">
    <source>
        <dbReference type="Proteomes" id="UP000002033"/>
    </source>
</evidence>
<dbReference type="RefSeq" id="WP_013215167.1">
    <property type="nucleotide sequence ID" value="NC_014313.1"/>
</dbReference>
<dbReference type="Proteomes" id="UP000002033">
    <property type="component" value="Chromosome"/>
</dbReference>